<evidence type="ECO:0000256" key="1">
    <source>
        <dbReference type="SAM" id="MobiDB-lite"/>
    </source>
</evidence>
<feature type="region of interest" description="Disordered" evidence="1">
    <location>
        <begin position="1"/>
        <end position="46"/>
    </location>
</feature>
<evidence type="ECO:0000313" key="2">
    <source>
        <dbReference type="EMBL" id="QEH36563.1"/>
    </source>
</evidence>
<evidence type="ECO:0000313" key="3">
    <source>
        <dbReference type="Proteomes" id="UP000324233"/>
    </source>
</evidence>
<organism evidence="2 3">
    <name type="scientific">Aquisphaera giovannonii</name>
    <dbReference type="NCBI Taxonomy" id="406548"/>
    <lineage>
        <taxon>Bacteria</taxon>
        <taxon>Pseudomonadati</taxon>
        <taxon>Planctomycetota</taxon>
        <taxon>Planctomycetia</taxon>
        <taxon>Isosphaerales</taxon>
        <taxon>Isosphaeraceae</taxon>
        <taxon>Aquisphaera</taxon>
    </lineage>
</organism>
<dbReference type="EMBL" id="CP042997">
    <property type="protein sequence ID" value="QEH36563.1"/>
    <property type="molecule type" value="Genomic_DNA"/>
</dbReference>
<dbReference type="AlphaFoldDB" id="A0A5B9W7N0"/>
<sequence>MSRPPKPRNPVAKAVRRMPAKVVPDKRRKLMEQVQDDEPESPLADMMPVHPLMASAWVGSVRYALTRDDVMATFREETGNQWRPGRTPIDAMIDQTTGAALDFIRAFAKWHNENIWGEVDGKPEDITD</sequence>
<protein>
    <submittedName>
        <fullName evidence="2">Uncharacterized protein</fullName>
    </submittedName>
</protein>
<reference evidence="2 3" key="1">
    <citation type="submission" date="2019-08" db="EMBL/GenBank/DDBJ databases">
        <title>Deep-cultivation of Planctomycetes and their phenomic and genomic characterization uncovers novel biology.</title>
        <authorList>
            <person name="Wiegand S."/>
            <person name="Jogler M."/>
            <person name="Boedeker C."/>
            <person name="Pinto D."/>
            <person name="Vollmers J."/>
            <person name="Rivas-Marin E."/>
            <person name="Kohn T."/>
            <person name="Peeters S.H."/>
            <person name="Heuer A."/>
            <person name="Rast P."/>
            <person name="Oberbeckmann S."/>
            <person name="Bunk B."/>
            <person name="Jeske O."/>
            <person name="Meyerdierks A."/>
            <person name="Storesund J.E."/>
            <person name="Kallscheuer N."/>
            <person name="Luecker S."/>
            <person name="Lage O.M."/>
            <person name="Pohl T."/>
            <person name="Merkel B.J."/>
            <person name="Hornburger P."/>
            <person name="Mueller R.-W."/>
            <person name="Bruemmer F."/>
            <person name="Labrenz M."/>
            <person name="Spormann A.M."/>
            <person name="Op den Camp H."/>
            <person name="Overmann J."/>
            <person name="Amann R."/>
            <person name="Jetten M.S.M."/>
            <person name="Mascher T."/>
            <person name="Medema M.H."/>
            <person name="Devos D.P."/>
            <person name="Kaster A.-K."/>
            <person name="Ovreas L."/>
            <person name="Rohde M."/>
            <person name="Galperin M.Y."/>
            <person name="Jogler C."/>
        </authorList>
    </citation>
    <scope>NUCLEOTIDE SEQUENCE [LARGE SCALE GENOMIC DNA]</scope>
    <source>
        <strain evidence="2 3">OJF2</strain>
    </source>
</reference>
<accession>A0A5B9W7N0</accession>
<name>A0A5B9W7N0_9BACT</name>
<dbReference type="KEGG" id="agv:OJF2_51470"/>
<proteinExistence type="predicted"/>
<dbReference type="Proteomes" id="UP000324233">
    <property type="component" value="Chromosome"/>
</dbReference>
<gene>
    <name evidence="2" type="ORF">OJF2_51470</name>
</gene>
<keyword evidence="3" id="KW-1185">Reference proteome</keyword>